<feature type="transmembrane region" description="Helical" evidence="5">
    <location>
        <begin position="196"/>
        <end position="214"/>
    </location>
</feature>
<proteinExistence type="inferred from homology"/>
<dbReference type="PANTHER" id="PTHR23291">
    <property type="entry name" value="BAX INHIBITOR-RELATED"/>
    <property type="match status" value="1"/>
</dbReference>
<reference evidence="6 7" key="1">
    <citation type="submission" date="2016-04" db="EMBL/GenBank/DDBJ databases">
        <title>Evolutionary innovation and constraint leading to complex multicellularity in the Ascomycota.</title>
        <authorList>
            <person name="Cisse O."/>
            <person name="Nguyen A."/>
            <person name="Hewitt D.A."/>
            <person name="Jedd G."/>
            <person name="Stajich J.E."/>
        </authorList>
    </citation>
    <scope>NUCLEOTIDE SEQUENCE [LARGE SCALE GENOMIC DNA]</scope>
    <source>
        <strain evidence="6 7">DAH-3</strain>
    </source>
</reference>
<evidence type="ECO:0000313" key="6">
    <source>
        <dbReference type="EMBL" id="OLL22724.1"/>
    </source>
</evidence>
<dbReference type="GO" id="GO:0030968">
    <property type="term" value="P:endoplasmic reticulum unfolded protein response"/>
    <property type="evidence" value="ECO:0007669"/>
    <property type="project" value="EnsemblFungi"/>
</dbReference>
<dbReference type="GO" id="GO:0016020">
    <property type="term" value="C:membrane"/>
    <property type="evidence" value="ECO:0007669"/>
    <property type="project" value="UniProtKB-SubCell"/>
</dbReference>
<feature type="transmembrane region" description="Helical" evidence="5">
    <location>
        <begin position="53"/>
        <end position="77"/>
    </location>
</feature>
<name>A0A1U7LJA1_NEOID</name>
<dbReference type="Pfam" id="PF01027">
    <property type="entry name" value="Bax1-I"/>
    <property type="match status" value="1"/>
</dbReference>
<dbReference type="GO" id="GO:0006915">
    <property type="term" value="P:apoptotic process"/>
    <property type="evidence" value="ECO:0007669"/>
    <property type="project" value="EnsemblFungi"/>
</dbReference>
<evidence type="ECO:0000256" key="4">
    <source>
        <dbReference type="ARBA" id="ARBA00023136"/>
    </source>
</evidence>
<feature type="transmembrane region" description="Helical" evidence="5">
    <location>
        <begin position="83"/>
        <end position="104"/>
    </location>
</feature>
<evidence type="ECO:0000256" key="2">
    <source>
        <dbReference type="ARBA" id="ARBA00022692"/>
    </source>
</evidence>
<feature type="transmembrane region" description="Helical" evidence="5">
    <location>
        <begin position="139"/>
        <end position="158"/>
    </location>
</feature>
<dbReference type="EMBL" id="LXFE01002870">
    <property type="protein sequence ID" value="OLL22724.1"/>
    <property type="molecule type" value="Genomic_DNA"/>
</dbReference>
<evidence type="ECO:0000256" key="5">
    <source>
        <dbReference type="RuleBase" id="RU004379"/>
    </source>
</evidence>
<evidence type="ECO:0000256" key="1">
    <source>
        <dbReference type="ARBA" id="ARBA00004141"/>
    </source>
</evidence>
<dbReference type="GO" id="GO:0005783">
    <property type="term" value="C:endoplasmic reticulum"/>
    <property type="evidence" value="ECO:0007669"/>
    <property type="project" value="EnsemblFungi"/>
</dbReference>
<comment type="similarity">
    <text evidence="5">Belongs to the BI1 family.</text>
</comment>
<feature type="transmembrane region" description="Helical" evidence="5">
    <location>
        <begin position="226"/>
        <end position="248"/>
    </location>
</feature>
<dbReference type="GO" id="GO:0005739">
    <property type="term" value="C:mitochondrion"/>
    <property type="evidence" value="ECO:0007669"/>
    <property type="project" value="EnsemblFungi"/>
</dbReference>
<dbReference type="GO" id="GO:0019722">
    <property type="term" value="P:calcium-mediated signaling"/>
    <property type="evidence" value="ECO:0007669"/>
    <property type="project" value="EnsemblFungi"/>
</dbReference>
<evidence type="ECO:0000313" key="7">
    <source>
        <dbReference type="Proteomes" id="UP000186594"/>
    </source>
</evidence>
<accession>A0A1U7LJA1</accession>
<keyword evidence="7" id="KW-1185">Reference proteome</keyword>
<dbReference type="OrthoDB" id="7933078at2759"/>
<dbReference type="GO" id="GO:0000324">
    <property type="term" value="C:fungal-type vacuole"/>
    <property type="evidence" value="ECO:0007669"/>
    <property type="project" value="EnsemblFungi"/>
</dbReference>
<feature type="transmembrane region" description="Helical" evidence="5">
    <location>
        <begin position="170"/>
        <end position="190"/>
    </location>
</feature>
<comment type="caution">
    <text evidence="6">The sequence shown here is derived from an EMBL/GenBank/DDBJ whole genome shotgun (WGS) entry which is preliminary data.</text>
</comment>
<keyword evidence="2 5" id="KW-0812">Transmembrane</keyword>
<keyword evidence="3 5" id="KW-1133">Transmembrane helix</keyword>
<dbReference type="PANTHER" id="PTHR23291:SF50">
    <property type="entry name" value="PROTEIN LIFEGUARD 4"/>
    <property type="match status" value="1"/>
</dbReference>
<dbReference type="OMA" id="FGVMSLY"/>
<protein>
    <submittedName>
        <fullName evidence="6">Protein lifeguard 4</fullName>
    </submittedName>
</protein>
<dbReference type="AlphaFoldDB" id="A0A1U7LJA1"/>
<dbReference type="InterPro" id="IPR006214">
    <property type="entry name" value="Bax_inhibitor_1-related"/>
</dbReference>
<organism evidence="6 7">
    <name type="scientific">Neolecta irregularis (strain DAH-3)</name>
    <dbReference type="NCBI Taxonomy" id="1198029"/>
    <lineage>
        <taxon>Eukaryota</taxon>
        <taxon>Fungi</taxon>
        <taxon>Dikarya</taxon>
        <taxon>Ascomycota</taxon>
        <taxon>Taphrinomycotina</taxon>
        <taxon>Neolectales</taxon>
        <taxon>Neolectaceae</taxon>
        <taxon>Neolecta</taxon>
    </lineage>
</organism>
<dbReference type="STRING" id="1198029.A0A1U7LJA1"/>
<sequence>MTAYTQPTHQPPLYSNTEPLLGSHDAEAHDAPKFDGPVVQTALAIRMAFVRKVYTVLSMQLCLTATMSTVFICSPSIQRFTHSNAWLTFLSLFLSIAAMLALFWKRESYPVNMYLLAVFTTFESYAVANLVTYYDSSTVAMATIITMGVFIGLTLFTMQSSYDFSHWGTYLYVTLWITIVAGFVAMFFPFTRWIQMGYAILGTILFSAYILYDTHMIMQRLSADEYILAAVSLYLDVINLFLSILRLLNAVNSDS</sequence>
<comment type="subcellular location">
    <subcellularLocation>
        <location evidence="1">Membrane</location>
        <topology evidence="1">Multi-pass membrane protein</topology>
    </subcellularLocation>
</comment>
<keyword evidence="4 5" id="KW-0472">Membrane</keyword>
<feature type="transmembrane region" description="Helical" evidence="5">
    <location>
        <begin position="111"/>
        <end position="133"/>
    </location>
</feature>
<dbReference type="Proteomes" id="UP000186594">
    <property type="component" value="Unassembled WGS sequence"/>
</dbReference>
<gene>
    <name evidence="6" type="ORF">NEOLI_004289</name>
</gene>
<evidence type="ECO:0000256" key="3">
    <source>
        <dbReference type="ARBA" id="ARBA00022989"/>
    </source>
</evidence>